<evidence type="ECO:0000313" key="2">
    <source>
        <dbReference type="Proteomes" id="UP001497472"/>
    </source>
</evidence>
<sequence length="67" mass="7526">MLVRAITVNHNFATSQRDGTACSLHFEHIRFGFSQNFDATVNQWSGGVTNNIHLAYIDKDSSKMLIV</sequence>
<dbReference type="AlphaFoldDB" id="A0AAV1JDV8"/>
<name>A0AAV1JDV8_9NEOP</name>
<gene>
    <name evidence="1" type="ORF">LNINA_LOCUS6219</name>
</gene>
<comment type="caution">
    <text evidence="1">The sequence shown here is derived from an EMBL/GenBank/DDBJ whole genome shotgun (WGS) entry which is preliminary data.</text>
</comment>
<accession>A0AAV1JDV8</accession>
<dbReference type="Proteomes" id="UP001497472">
    <property type="component" value="Unassembled WGS sequence"/>
</dbReference>
<protein>
    <submittedName>
        <fullName evidence="1">Uncharacterized protein</fullName>
    </submittedName>
</protein>
<dbReference type="EMBL" id="CAVLEF010000008">
    <property type="protein sequence ID" value="CAK1546675.1"/>
    <property type="molecule type" value="Genomic_DNA"/>
</dbReference>
<evidence type="ECO:0000313" key="1">
    <source>
        <dbReference type="EMBL" id="CAK1546675.1"/>
    </source>
</evidence>
<reference evidence="1 2" key="1">
    <citation type="submission" date="2023-11" db="EMBL/GenBank/DDBJ databases">
        <authorList>
            <person name="Okamura Y."/>
        </authorList>
    </citation>
    <scope>NUCLEOTIDE SEQUENCE [LARGE SCALE GENOMIC DNA]</scope>
</reference>
<proteinExistence type="predicted"/>
<keyword evidence="2" id="KW-1185">Reference proteome</keyword>
<organism evidence="1 2">
    <name type="scientific">Leptosia nina</name>
    <dbReference type="NCBI Taxonomy" id="320188"/>
    <lineage>
        <taxon>Eukaryota</taxon>
        <taxon>Metazoa</taxon>
        <taxon>Ecdysozoa</taxon>
        <taxon>Arthropoda</taxon>
        <taxon>Hexapoda</taxon>
        <taxon>Insecta</taxon>
        <taxon>Pterygota</taxon>
        <taxon>Neoptera</taxon>
        <taxon>Endopterygota</taxon>
        <taxon>Lepidoptera</taxon>
        <taxon>Glossata</taxon>
        <taxon>Ditrysia</taxon>
        <taxon>Papilionoidea</taxon>
        <taxon>Pieridae</taxon>
        <taxon>Pierinae</taxon>
        <taxon>Leptosia</taxon>
    </lineage>
</organism>